<dbReference type="InterPro" id="IPR056101">
    <property type="entry name" value="DUF7684"/>
</dbReference>
<dbReference type="Pfam" id="PF24733">
    <property type="entry name" value="DUF7684"/>
    <property type="match status" value="1"/>
</dbReference>
<sequence>MENLATSASGKAVFHTCLAPPYTLDAAPFGGDAFVALIVNNDADISSSDQYAISLALVRFGCRYAVCMGHDCSSWDDSVDYANLELDPELTPEKFVMTTWHDNESIDSIANFFLNTTAYNDNTFVNFLVLSIGRDDSLLAEIQRECSVA</sequence>
<evidence type="ECO:0000313" key="2">
    <source>
        <dbReference type="EMBL" id="TWU22355.1"/>
    </source>
</evidence>
<accession>A0A5C6CEA9</accession>
<dbReference type="EMBL" id="SJPT01000005">
    <property type="protein sequence ID" value="TWU22355.1"/>
    <property type="molecule type" value="Genomic_DNA"/>
</dbReference>
<feature type="domain" description="DUF7684" evidence="1">
    <location>
        <begin position="24"/>
        <end position="136"/>
    </location>
</feature>
<organism evidence="2 3">
    <name type="scientific">Novipirellula galeiformis</name>
    <dbReference type="NCBI Taxonomy" id="2528004"/>
    <lineage>
        <taxon>Bacteria</taxon>
        <taxon>Pseudomonadati</taxon>
        <taxon>Planctomycetota</taxon>
        <taxon>Planctomycetia</taxon>
        <taxon>Pirellulales</taxon>
        <taxon>Pirellulaceae</taxon>
        <taxon>Novipirellula</taxon>
    </lineage>
</organism>
<gene>
    <name evidence="2" type="ORF">Pla52o_34110</name>
</gene>
<dbReference type="AlphaFoldDB" id="A0A5C6CEA9"/>
<name>A0A5C6CEA9_9BACT</name>
<comment type="caution">
    <text evidence="2">The sequence shown here is derived from an EMBL/GenBank/DDBJ whole genome shotgun (WGS) entry which is preliminary data.</text>
</comment>
<evidence type="ECO:0000259" key="1">
    <source>
        <dbReference type="Pfam" id="PF24733"/>
    </source>
</evidence>
<dbReference type="Proteomes" id="UP000316304">
    <property type="component" value="Unassembled WGS sequence"/>
</dbReference>
<proteinExistence type="predicted"/>
<reference evidence="2 3" key="1">
    <citation type="submission" date="2019-02" db="EMBL/GenBank/DDBJ databases">
        <title>Deep-cultivation of Planctomycetes and their phenomic and genomic characterization uncovers novel biology.</title>
        <authorList>
            <person name="Wiegand S."/>
            <person name="Jogler M."/>
            <person name="Boedeker C."/>
            <person name="Pinto D."/>
            <person name="Vollmers J."/>
            <person name="Rivas-Marin E."/>
            <person name="Kohn T."/>
            <person name="Peeters S.H."/>
            <person name="Heuer A."/>
            <person name="Rast P."/>
            <person name="Oberbeckmann S."/>
            <person name="Bunk B."/>
            <person name="Jeske O."/>
            <person name="Meyerdierks A."/>
            <person name="Storesund J.E."/>
            <person name="Kallscheuer N."/>
            <person name="Luecker S."/>
            <person name="Lage O.M."/>
            <person name="Pohl T."/>
            <person name="Merkel B.J."/>
            <person name="Hornburger P."/>
            <person name="Mueller R.-W."/>
            <person name="Bruemmer F."/>
            <person name="Labrenz M."/>
            <person name="Spormann A.M."/>
            <person name="Op Den Camp H."/>
            <person name="Overmann J."/>
            <person name="Amann R."/>
            <person name="Jetten M.S.M."/>
            <person name="Mascher T."/>
            <person name="Medema M.H."/>
            <person name="Devos D.P."/>
            <person name="Kaster A.-K."/>
            <person name="Ovreas L."/>
            <person name="Rohde M."/>
            <person name="Galperin M.Y."/>
            <person name="Jogler C."/>
        </authorList>
    </citation>
    <scope>NUCLEOTIDE SEQUENCE [LARGE SCALE GENOMIC DNA]</scope>
    <source>
        <strain evidence="2 3">Pla52o</strain>
    </source>
</reference>
<keyword evidence="3" id="KW-1185">Reference proteome</keyword>
<evidence type="ECO:0000313" key="3">
    <source>
        <dbReference type="Proteomes" id="UP000316304"/>
    </source>
</evidence>
<protein>
    <recommendedName>
        <fullName evidence="1">DUF7684 domain-containing protein</fullName>
    </recommendedName>
</protein>